<evidence type="ECO:0000313" key="2">
    <source>
        <dbReference type="Proteomes" id="UP000019146"/>
    </source>
</evidence>
<accession>A0A0P0RJI1</accession>
<organism evidence="1 2">
    <name type="scientific">Paraburkholderia caribensis MBA4</name>
    <dbReference type="NCBI Taxonomy" id="1323664"/>
    <lineage>
        <taxon>Bacteria</taxon>
        <taxon>Pseudomonadati</taxon>
        <taxon>Pseudomonadota</taxon>
        <taxon>Betaproteobacteria</taxon>
        <taxon>Burkholderiales</taxon>
        <taxon>Burkholderiaceae</taxon>
        <taxon>Paraburkholderia</taxon>
    </lineage>
</organism>
<evidence type="ECO:0000313" key="1">
    <source>
        <dbReference type="EMBL" id="ALL68830.1"/>
    </source>
</evidence>
<gene>
    <name evidence="1" type="ORF">K788_0000160</name>
</gene>
<dbReference type="AlphaFoldDB" id="A0A0P0RJI1"/>
<name>A0A0P0RJI1_9BURK</name>
<dbReference type="KEGG" id="bcai:K788_0000160"/>
<dbReference type="Proteomes" id="UP000019146">
    <property type="component" value="Chromosome 2"/>
</dbReference>
<reference evidence="1 2" key="1">
    <citation type="journal article" date="2014" name="Genome Announc.">
        <title>Draft Genome Sequence of the Haloacid-Degrading Burkholderia caribensis Strain MBA4.</title>
        <authorList>
            <person name="Pan Y."/>
            <person name="Kong K.F."/>
            <person name="Tsang J.S."/>
        </authorList>
    </citation>
    <scope>NUCLEOTIDE SEQUENCE [LARGE SCALE GENOMIC DNA]</scope>
    <source>
        <strain evidence="1 2">MBA4</strain>
    </source>
</reference>
<dbReference type="EMBL" id="CP012747">
    <property type="protein sequence ID" value="ALL68830.1"/>
    <property type="molecule type" value="Genomic_DNA"/>
</dbReference>
<sequence>MKFDTFNAVKAVSKAKETTMSPTGKTLHWAVDKWLAPTPAMPARVVRFCRTQMHRRCVCVEAVRPNGLLSIFFFRHDDGSWNVFPPAETRPAMSAWRTA</sequence>
<protein>
    <submittedName>
        <fullName evidence="1">Uncharacterized protein</fullName>
    </submittedName>
</protein>
<proteinExistence type="predicted"/>